<dbReference type="Pfam" id="PF24517">
    <property type="entry name" value="CBM96"/>
    <property type="match status" value="1"/>
</dbReference>
<keyword evidence="9 11" id="KW-0326">Glycosidase</keyword>
<dbReference type="EMBL" id="LYPB01000044">
    <property type="protein sequence ID" value="OAS22738.1"/>
    <property type="molecule type" value="Genomic_DNA"/>
</dbReference>
<feature type="domain" description="Fibronectin type-III" evidence="12">
    <location>
        <begin position="1216"/>
        <end position="1302"/>
    </location>
</feature>
<keyword evidence="4" id="KW-0964">Secreted</keyword>
<evidence type="ECO:0000256" key="2">
    <source>
        <dbReference type="ARBA" id="ARBA00004613"/>
    </source>
</evidence>
<evidence type="ECO:0000256" key="4">
    <source>
        <dbReference type="ARBA" id="ARBA00022525"/>
    </source>
</evidence>
<evidence type="ECO:0000259" key="13">
    <source>
        <dbReference type="PROSITE" id="PS51272"/>
    </source>
</evidence>
<evidence type="ECO:0000256" key="10">
    <source>
        <dbReference type="ARBA" id="ARBA00023326"/>
    </source>
</evidence>
<dbReference type="InterPro" id="IPR036116">
    <property type="entry name" value="FN3_sf"/>
</dbReference>
<keyword evidence="16" id="KW-1185">Reference proteome</keyword>
<dbReference type="InterPro" id="IPR001119">
    <property type="entry name" value="SLH_dom"/>
</dbReference>
<dbReference type="Pfam" id="PF00395">
    <property type="entry name" value="SLH"/>
    <property type="match status" value="3"/>
</dbReference>
<evidence type="ECO:0000256" key="7">
    <source>
        <dbReference type="ARBA" id="ARBA00022801"/>
    </source>
</evidence>
<keyword evidence="8 11" id="KW-0119">Carbohydrate metabolism</keyword>
<evidence type="ECO:0000256" key="1">
    <source>
        <dbReference type="ARBA" id="ARBA00000681"/>
    </source>
</evidence>
<dbReference type="PRINTS" id="PR00134">
    <property type="entry name" value="GLHYDRLASE10"/>
</dbReference>
<dbReference type="InterPro" id="IPR003961">
    <property type="entry name" value="FN3_dom"/>
</dbReference>
<dbReference type="Proteomes" id="UP000078454">
    <property type="component" value="Unassembled WGS sequence"/>
</dbReference>
<dbReference type="EC" id="3.2.1.8" evidence="11"/>
<feature type="domain" description="Fibronectin type-III" evidence="12">
    <location>
        <begin position="833"/>
        <end position="920"/>
    </location>
</feature>
<proteinExistence type="inferred from homology"/>
<reference evidence="15 16" key="1">
    <citation type="submission" date="2016-05" db="EMBL/GenBank/DDBJ databases">
        <title>Paenibacillus sp. 1ZS3-15 nov., isolated from the rhizosphere soil.</title>
        <authorList>
            <person name="Zhang X.X."/>
            <person name="Zhang J."/>
        </authorList>
    </citation>
    <scope>NUCLEOTIDE SEQUENCE [LARGE SCALE GENOMIC DNA]</scope>
    <source>
        <strain evidence="15 16">1ZS3-15</strain>
    </source>
</reference>
<feature type="domain" description="SLH" evidence="13">
    <location>
        <begin position="1915"/>
        <end position="1973"/>
    </location>
</feature>
<dbReference type="PROSITE" id="PS50853">
    <property type="entry name" value="FN3"/>
    <property type="match status" value="5"/>
</dbReference>
<name>A0A198APC6_9BACL</name>
<gene>
    <name evidence="15" type="ORF">A8708_08895</name>
</gene>
<organism evidence="15 16">
    <name type="scientific">Paenibacillus oryzisoli</name>
    <dbReference type="NCBI Taxonomy" id="1850517"/>
    <lineage>
        <taxon>Bacteria</taxon>
        <taxon>Bacillati</taxon>
        <taxon>Bacillota</taxon>
        <taxon>Bacilli</taxon>
        <taxon>Bacillales</taxon>
        <taxon>Paenibacillaceae</taxon>
        <taxon>Paenibacillus</taxon>
    </lineage>
</organism>
<evidence type="ECO:0000256" key="9">
    <source>
        <dbReference type="ARBA" id="ARBA00023295"/>
    </source>
</evidence>
<feature type="domain" description="Fibronectin type-III" evidence="12">
    <location>
        <begin position="638"/>
        <end position="728"/>
    </location>
</feature>
<comment type="catalytic activity">
    <reaction evidence="1 11">
        <text>Endohydrolysis of (1-&gt;4)-beta-D-xylosidic linkages in xylans.</text>
        <dbReference type="EC" id="3.2.1.8"/>
    </reaction>
</comment>
<feature type="domain" description="Fibronectin type-III" evidence="12">
    <location>
        <begin position="1406"/>
        <end position="1494"/>
    </location>
</feature>
<dbReference type="PROSITE" id="PS51760">
    <property type="entry name" value="GH10_2"/>
    <property type="match status" value="1"/>
</dbReference>
<dbReference type="GO" id="GO:0031176">
    <property type="term" value="F:endo-1,4-beta-xylanase activity"/>
    <property type="evidence" value="ECO:0007669"/>
    <property type="project" value="UniProtKB-EC"/>
</dbReference>
<dbReference type="InterPro" id="IPR001000">
    <property type="entry name" value="GH10_dom"/>
</dbReference>
<feature type="domain" description="SLH" evidence="13">
    <location>
        <begin position="2040"/>
        <end position="2097"/>
    </location>
</feature>
<feature type="domain" description="SLH" evidence="13">
    <location>
        <begin position="1974"/>
        <end position="2037"/>
    </location>
</feature>
<evidence type="ECO:0000313" key="16">
    <source>
        <dbReference type="Proteomes" id="UP000078454"/>
    </source>
</evidence>
<dbReference type="SMART" id="SM00060">
    <property type="entry name" value="FN3"/>
    <property type="match status" value="8"/>
</dbReference>
<evidence type="ECO:0000259" key="12">
    <source>
        <dbReference type="PROSITE" id="PS50853"/>
    </source>
</evidence>
<keyword evidence="10 11" id="KW-0624">Polysaccharide degradation</keyword>
<evidence type="ECO:0000256" key="5">
    <source>
        <dbReference type="ARBA" id="ARBA00022651"/>
    </source>
</evidence>
<feature type="domain" description="GH10" evidence="14">
    <location>
        <begin position="270"/>
        <end position="551"/>
    </location>
</feature>
<keyword evidence="6" id="KW-0732">Signal</keyword>
<protein>
    <recommendedName>
        <fullName evidence="11">Beta-xylanase</fullName>
        <ecNumber evidence="11">3.2.1.8</ecNumber>
    </recommendedName>
</protein>
<dbReference type="Pfam" id="PF00041">
    <property type="entry name" value="fn3"/>
    <property type="match status" value="6"/>
</dbReference>
<dbReference type="SMART" id="SM00633">
    <property type="entry name" value="Glyco_10"/>
    <property type="match status" value="1"/>
</dbReference>
<dbReference type="GO" id="GO:0005576">
    <property type="term" value="C:extracellular region"/>
    <property type="evidence" value="ECO:0007669"/>
    <property type="project" value="UniProtKB-SubCell"/>
</dbReference>
<keyword evidence="5" id="KW-0858">Xylan degradation</keyword>
<dbReference type="Gene3D" id="2.60.40.10">
    <property type="entry name" value="Immunoglobulins"/>
    <property type="match status" value="9"/>
</dbReference>
<dbReference type="Gene3D" id="3.20.20.80">
    <property type="entry name" value="Glycosidases"/>
    <property type="match status" value="1"/>
</dbReference>
<dbReference type="InterPro" id="IPR017853">
    <property type="entry name" value="GH"/>
</dbReference>
<dbReference type="STRING" id="1850517.A8708_08895"/>
<comment type="subcellular location">
    <subcellularLocation>
        <location evidence="2">Secreted</location>
    </subcellularLocation>
</comment>
<comment type="caution">
    <text evidence="15">The sequence shown here is derived from an EMBL/GenBank/DDBJ whole genome shotgun (WGS) entry which is preliminary data.</text>
</comment>
<evidence type="ECO:0000256" key="6">
    <source>
        <dbReference type="ARBA" id="ARBA00022729"/>
    </source>
</evidence>
<dbReference type="InterPro" id="IPR013783">
    <property type="entry name" value="Ig-like_fold"/>
</dbReference>
<evidence type="ECO:0000313" key="15">
    <source>
        <dbReference type="EMBL" id="OAS22738.1"/>
    </source>
</evidence>
<dbReference type="InterPro" id="IPR044846">
    <property type="entry name" value="GH10"/>
</dbReference>
<dbReference type="OrthoDB" id="9809277at2"/>
<dbReference type="Pfam" id="PF00331">
    <property type="entry name" value="Glyco_hydro_10"/>
    <property type="match status" value="1"/>
</dbReference>
<dbReference type="SUPFAM" id="SSF51445">
    <property type="entry name" value="(Trans)glycosidases"/>
    <property type="match status" value="1"/>
</dbReference>
<evidence type="ECO:0000256" key="3">
    <source>
        <dbReference type="ARBA" id="ARBA00007495"/>
    </source>
</evidence>
<dbReference type="PROSITE" id="PS51272">
    <property type="entry name" value="SLH"/>
    <property type="match status" value="3"/>
</dbReference>
<dbReference type="InterPro" id="IPR055372">
    <property type="entry name" value="CBM96"/>
</dbReference>
<accession>A0A198APC6</accession>
<dbReference type="GO" id="GO:0045493">
    <property type="term" value="P:xylan catabolic process"/>
    <property type="evidence" value="ECO:0007669"/>
    <property type="project" value="UniProtKB-KW"/>
</dbReference>
<keyword evidence="7 11" id="KW-0378">Hydrolase</keyword>
<dbReference type="PANTHER" id="PTHR31490:SF88">
    <property type="entry name" value="BETA-XYLANASE"/>
    <property type="match status" value="1"/>
</dbReference>
<dbReference type="PANTHER" id="PTHR31490">
    <property type="entry name" value="GLYCOSYL HYDROLASE"/>
    <property type="match status" value="1"/>
</dbReference>
<feature type="domain" description="Fibronectin type-III" evidence="12">
    <location>
        <begin position="930"/>
        <end position="1017"/>
    </location>
</feature>
<comment type="similarity">
    <text evidence="3 11">Belongs to the glycosyl hydrolase 10 (cellulase F) family.</text>
</comment>
<dbReference type="SUPFAM" id="SSF49265">
    <property type="entry name" value="Fibronectin type III"/>
    <property type="match status" value="4"/>
</dbReference>
<sequence>MMRMGIMGRLLPLLLISAMLVVPFQPKVSLAQVLTEEELGQLPGSEILISDIRMQGAALNPEAALYGTVANSTVEGQAFTEALRFATNVQPASTYLLQYVLPIEASIEKDDVILATFYARTLRSTVETAEGTVALVMEKRGNFEKSITETITVPTQWKKFIVPIKAALLMEANTPQIAFRLGYKPQEIEIGNLKVVNYKKAVTFENLPSTPVIYDGMEEDAPWRAKANQRIEQIRKGDMQVEVKDASGLPIQGADVHVKMTKHDFKFGTAVNSTMINGTDANAETYRTKLKENFNSVVMENEMKWQWWEQDRSRTVNLYNWLGYNGFDIRGHALLWDGSTRVPADIPGMVGNKTALERRIQDHFHELAGLFRGRLYNWDVLNEPVLNSMIRSTYTDQGALMANWFKMAKEADPAAKLYVNETQILGVDAPVIQNFSNILQAMKDNGAPIDGVGIQAHFGSTPVSPMAFYNQLTHFTQYAPEIAITEFDVNSPKEDIQGKFTRDILLASFSHPNVTSFTMWGFWDGAHWQNNAPLFRSNWTLKPSGEQWRNLIYGAWWTDVTGTTDAIGQYRTRGFYGDYDIIVTKDGVSQTVKASLLQGQDNKVSVVWGVPLQGGTTEIFVPLAVPAQQAEITAPVWPYGSTFAVSETTPTSVTFRWPAAHDNLNVAGYHIYKDGILLTQTTANVTSYDVTGLTPGQTYVLRVQAVDANGNLSLPSPDIQTATGSAADATRPGWNKGSFIAIDNANITETGATLAWPAAVDNDGVAGYRIYVNGQILGDSVAPAYTLSHLTENSLYTVRIEAKDAEGNLSAGGPIVTFQTLGVKDVTAPAWASSAQLNASQTTATSVQLNWNTAQDARGVTAYRVYQGNQELVTLPGTAQQFLVNGLAPNTSYSFKVEAGDSSNNWSVTGPVSTVKTLIGADNSAPQWPNNRMLTYSALTDHTVTLNWTPAVDNMDVSGYRVYQNNSVIADVYGSEQTYAATNLTAGGNYVFRIEARDATGNWSAGGPSVTVTTFPGVTRTQQILFPSDDTFIQAPATFGGAGTNNNIAYLRYKNAAGVTPSDTNKNTGNNRRAYLKFPLASVTGNVYDATLNLYVFAVQTPNMDIPMDLYQTGDNWSEAGATPVNWLNKPVDGSKITSTFVRNANYWKTFSVTSQVATELRGDGTISFKLQDDAWLDQNVDIHSKEATGANVIYKPYLSVGTEQMPVDTTAPTWSSGTLSATQVQPLGATLTWSNAQDQRGINGYTIYRNGTAIATVGSDVYSYGVTGLTPATAYTFKVEARDASLVSTTGPATSLTTPSADIQAPTWSGAAVLSTQNVSRFGVTLQWPAASDQYGIAAYDIYNGNSVVGTVYGDVQTYKATGLTAGTAYDFHVSARDAAGNRAAGLGIQVTTLAPDTAPPTWSPNSALTVSGITSSGLHLNWPTASDDTETYAYRVEQNGVEIAHVANDVRSYYVNGLDANTQYPFSVIAMDQAGNASLPLQLTTSVYKLDTITPQWPTGSRIHSAKLSDRENLEWDRATDNAGIEWYVVYRNGVQIAQVDATYTSYSIMGTPDGAAVYKVEAKDYVGNATVFGPSTDDPEIPIPSDTTAPGWPAGSALTQGNVTSNTIQLSWSQAIDRIGVTQYKLLMNGNVVTTTPNTTWQVTGLTADRAYDFKVEAADAANNWSSNGPTLLVRTQTVLAPTGPSTGTGTQAEIGKPTITLNNGEAKITFPATSVTTKDGKATASIDKTTLEEAFKQMAAQAGGTSSKVTLQVPQVAGANSYALELPTAYLTQQASTHELVISTELGTVVLPSHMFANNAAAAGQPTLTINISRGELPAQTDLKGRAGVVIDLQFTASGQPLQFENKDASVSVSIPYVLSPEEKAHPELVNVWYVNAQGAAQLVPTGRYNTATGSMEFSANHFSMYAVSYNKPAFQDLASTTWAQKAIEMLAAKGIIQGVTAQAFNPTAAITRADFTKLLVETFGLQATVETRFTDVQNGAYYERAVGIASKLGIFNGVDDQHFNPQANITRQDMFVMITRALKQVNKSLPTANNASNFMDGADIASYAVQAVNALVQQGLVEGSAGKVNPLGHTTRAETAVMLHRLFQFIYQ</sequence>
<evidence type="ECO:0000259" key="14">
    <source>
        <dbReference type="PROSITE" id="PS51760"/>
    </source>
</evidence>
<evidence type="ECO:0000256" key="8">
    <source>
        <dbReference type="ARBA" id="ARBA00023277"/>
    </source>
</evidence>
<dbReference type="CDD" id="cd00063">
    <property type="entry name" value="FN3"/>
    <property type="match status" value="7"/>
</dbReference>
<evidence type="ECO:0000256" key="11">
    <source>
        <dbReference type="RuleBase" id="RU361174"/>
    </source>
</evidence>